<dbReference type="VEuPathDB" id="FungiDB:AMAG_01198"/>
<dbReference type="EMBL" id="GG745329">
    <property type="protein sequence ID" value="KNE55291.1"/>
    <property type="molecule type" value="Genomic_DNA"/>
</dbReference>
<sequence>MTKSAKPSSLPAKDAGALKKHSKEDITELVNEVRSLERAVLLTNANINNMVKIAKLAGDSYPHRVIYAAIHAQRRLFAHFHDKGAMIKAAVTSTDAVATQLAQWLRKQYQSFVTRLLDLVDTDDVSLQVAAVKLLLDLTAVSSADLQKLDPATIFDNVFFIQAVHRIFTAREWSTVFTRDVLDLLLEKDDVRFYLFKNLTKIIQNELNDKSSAVPALRKRKRALHRDDATDTDADPDRVDTTLGRLAQNAYFVLEKLDRFPASNDALTKFMLPRDLIPDKHLVLGAIKHKRAFTDFVLNYLRLPLTPALYKKVLMLMNARIIPNMADPRLLMTFLTESYDQGGSTSLLALHAVFTLIAEHNLDYPDFYKKLYNLFDRNLFHVKYRSRFFRLFNLFMQSTHIPVYLVAAFIKKMCRLALYAPPAAVLITLPFVYNMLKQHPQCMVLIHRVDTVNVDNDPFDMNEEDPAKARALESSLWEVVSLQSHYFPNIATVARIFQDRMTKPGYNLEDFLDYTYQNLFETVHVASLKKTPPLNYEISSTLVREGEPIDELFSF</sequence>
<gene>
    <name evidence="5" type="ORF">AMAG_01198</name>
</gene>
<name>A0A0L0RYY4_ALLM3</name>
<evidence type="ECO:0000256" key="1">
    <source>
        <dbReference type="ARBA" id="ARBA00007797"/>
    </source>
</evidence>
<dbReference type="eggNOG" id="KOG2154">
    <property type="taxonomic scope" value="Eukaryota"/>
</dbReference>
<dbReference type="AlphaFoldDB" id="A0A0L0RYY4"/>
<dbReference type="PANTHER" id="PTHR12455:SF0">
    <property type="entry name" value="NUCLEOLAR COMPLEX PROTEIN 4 HOMOLOG"/>
    <property type="match status" value="1"/>
</dbReference>
<dbReference type="Pfam" id="PF03914">
    <property type="entry name" value="CBF"/>
    <property type="match status" value="1"/>
</dbReference>
<feature type="transmembrane region" description="Helical" evidence="3">
    <location>
        <begin position="416"/>
        <end position="436"/>
    </location>
</feature>
<dbReference type="GO" id="GO:0042254">
    <property type="term" value="P:ribosome biogenesis"/>
    <property type="evidence" value="ECO:0007669"/>
    <property type="project" value="InterPro"/>
</dbReference>
<feature type="transmembrane region" description="Helical" evidence="3">
    <location>
        <begin position="391"/>
        <end position="410"/>
    </location>
</feature>
<organism evidence="5 6">
    <name type="scientific">Allomyces macrogynus (strain ATCC 38327)</name>
    <name type="common">Allomyces javanicus var. macrogynus</name>
    <dbReference type="NCBI Taxonomy" id="578462"/>
    <lineage>
        <taxon>Eukaryota</taxon>
        <taxon>Fungi</taxon>
        <taxon>Fungi incertae sedis</taxon>
        <taxon>Blastocladiomycota</taxon>
        <taxon>Blastocladiomycetes</taxon>
        <taxon>Blastocladiales</taxon>
        <taxon>Blastocladiaceae</taxon>
        <taxon>Allomyces</taxon>
    </lineage>
</organism>
<evidence type="ECO:0000256" key="2">
    <source>
        <dbReference type="SAM" id="MobiDB-lite"/>
    </source>
</evidence>
<dbReference type="STRING" id="578462.A0A0L0RYY4"/>
<keyword evidence="6" id="KW-1185">Reference proteome</keyword>
<dbReference type="GO" id="GO:0032040">
    <property type="term" value="C:small-subunit processome"/>
    <property type="evidence" value="ECO:0007669"/>
    <property type="project" value="TreeGrafter"/>
</dbReference>
<accession>A0A0L0RYY4</accession>
<keyword evidence="3" id="KW-0472">Membrane</keyword>
<dbReference type="InterPro" id="IPR005612">
    <property type="entry name" value="CCAAT-binding_factor"/>
</dbReference>
<dbReference type="InterPro" id="IPR027193">
    <property type="entry name" value="Noc4"/>
</dbReference>
<comment type="similarity">
    <text evidence="1">Belongs to the CBF/MAK21 family.</text>
</comment>
<reference evidence="6" key="2">
    <citation type="submission" date="2009-11" db="EMBL/GenBank/DDBJ databases">
        <title>The Genome Sequence of Allomyces macrogynus strain ATCC 38327.</title>
        <authorList>
            <consortium name="The Broad Institute Genome Sequencing Platform"/>
            <person name="Russ C."/>
            <person name="Cuomo C."/>
            <person name="Shea T."/>
            <person name="Young S.K."/>
            <person name="Zeng Q."/>
            <person name="Koehrsen M."/>
            <person name="Haas B."/>
            <person name="Borodovsky M."/>
            <person name="Guigo R."/>
            <person name="Alvarado L."/>
            <person name="Berlin A."/>
            <person name="Borenstein D."/>
            <person name="Chen Z."/>
            <person name="Engels R."/>
            <person name="Freedman E."/>
            <person name="Gellesch M."/>
            <person name="Goldberg J."/>
            <person name="Griggs A."/>
            <person name="Gujja S."/>
            <person name="Heiman D."/>
            <person name="Hepburn T."/>
            <person name="Howarth C."/>
            <person name="Jen D."/>
            <person name="Larson L."/>
            <person name="Lewis B."/>
            <person name="Mehta T."/>
            <person name="Park D."/>
            <person name="Pearson M."/>
            <person name="Roberts A."/>
            <person name="Saif S."/>
            <person name="Shenoy N."/>
            <person name="Sisk P."/>
            <person name="Stolte C."/>
            <person name="Sykes S."/>
            <person name="Walk T."/>
            <person name="White J."/>
            <person name="Yandava C."/>
            <person name="Burger G."/>
            <person name="Gray M.W."/>
            <person name="Holland P.W.H."/>
            <person name="King N."/>
            <person name="Lang F.B.F."/>
            <person name="Roger A.J."/>
            <person name="Ruiz-Trillo I."/>
            <person name="Lander E."/>
            <person name="Nusbaum C."/>
        </authorList>
    </citation>
    <scope>NUCLEOTIDE SEQUENCE [LARGE SCALE GENOMIC DNA]</scope>
    <source>
        <strain evidence="6">ATCC 38327</strain>
    </source>
</reference>
<reference evidence="5 6" key="1">
    <citation type="submission" date="2009-11" db="EMBL/GenBank/DDBJ databases">
        <title>Annotation of Allomyces macrogynus ATCC 38327.</title>
        <authorList>
            <consortium name="The Broad Institute Genome Sequencing Platform"/>
            <person name="Russ C."/>
            <person name="Cuomo C."/>
            <person name="Burger G."/>
            <person name="Gray M.W."/>
            <person name="Holland P.W.H."/>
            <person name="King N."/>
            <person name="Lang F.B.F."/>
            <person name="Roger A.J."/>
            <person name="Ruiz-Trillo I."/>
            <person name="Young S.K."/>
            <person name="Zeng Q."/>
            <person name="Gargeya S."/>
            <person name="Fitzgerald M."/>
            <person name="Haas B."/>
            <person name="Abouelleil A."/>
            <person name="Alvarado L."/>
            <person name="Arachchi H.M."/>
            <person name="Berlin A."/>
            <person name="Chapman S.B."/>
            <person name="Gearin G."/>
            <person name="Goldberg J."/>
            <person name="Griggs A."/>
            <person name="Gujja S."/>
            <person name="Hansen M."/>
            <person name="Heiman D."/>
            <person name="Howarth C."/>
            <person name="Larimer J."/>
            <person name="Lui A."/>
            <person name="MacDonald P.J.P."/>
            <person name="McCowen C."/>
            <person name="Montmayeur A."/>
            <person name="Murphy C."/>
            <person name="Neiman D."/>
            <person name="Pearson M."/>
            <person name="Priest M."/>
            <person name="Roberts A."/>
            <person name="Saif S."/>
            <person name="Shea T."/>
            <person name="Sisk P."/>
            <person name="Stolte C."/>
            <person name="Sykes S."/>
            <person name="Wortman J."/>
            <person name="Nusbaum C."/>
            <person name="Birren B."/>
        </authorList>
    </citation>
    <scope>NUCLEOTIDE SEQUENCE [LARGE SCALE GENOMIC DNA]</scope>
    <source>
        <strain evidence="5 6">ATCC 38327</strain>
    </source>
</reference>
<evidence type="ECO:0000259" key="4">
    <source>
        <dbReference type="Pfam" id="PF03914"/>
    </source>
</evidence>
<evidence type="ECO:0000313" key="5">
    <source>
        <dbReference type="EMBL" id="KNE55291.1"/>
    </source>
</evidence>
<feature type="region of interest" description="Disordered" evidence="2">
    <location>
        <begin position="1"/>
        <end position="21"/>
    </location>
</feature>
<evidence type="ECO:0000313" key="6">
    <source>
        <dbReference type="Proteomes" id="UP000054350"/>
    </source>
</evidence>
<dbReference type="OrthoDB" id="10263185at2759"/>
<feature type="domain" description="CCAAT-binding factor" evidence="4">
    <location>
        <begin position="346"/>
        <end position="494"/>
    </location>
</feature>
<proteinExistence type="inferred from homology"/>
<keyword evidence="3" id="KW-0812">Transmembrane</keyword>
<keyword evidence="3" id="KW-1133">Transmembrane helix</keyword>
<dbReference type="GO" id="GO:0030692">
    <property type="term" value="C:Noc4p-Nop14p complex"/>
    <property type="evidence" value="ECO:0007669"/>
    <property type="project" value="TreeGrafter"/>
</dbReference>
<dbReference type="Proteomes" id="UP000054350">
    <property type="component" value="Unassembled WGS sequence"/>
</dbReference>
<dbReference type="PANTHER" id="PTHR12455">
    <property type="entry name" value="NUCLEOLAR COMPLEX PROTEIN 4"/>
    <property type="match status" value="1"/>
</dbReference>
<protein>
    <recommendedName>
        <fullName evidence="4">CCAAT-binding factor domain-containing protein</fullName>
    </recommendedName>
</protein>
<dbReference type="OMA" id="TDAYNSH"/>
<evidence type="ECO:0000256" key="3">
    <source>
        <dbReference type="SAM" id="Phobius"/>
    </source>
</evidence>